<reference evidence="2" key="1">
    <citation type="submission" date="2015-10" db="EMBL/GenBank/DDBJ databases">
        <authorList>
            <person name="Gilbert D.G."/>
        </authorList>
    </citation>
    <scope>NUCLEOTIDE SEQUENCE</scope>
    <source>
        <strain evidence="2">Phyl III-seqv23</strain>
    </source>
</reference>
<proteinExistence type="predicted"/>
<protein>
    <recommendedName>
        <fullName evidence="1">LRAT domain-containing protein</fullName>
    </recommendedName>
</protein>
<evidence type="ECO:0000259" key="1">
    <source>
        <dbReference type="PROSITE" id="PS51934"/>
    </source>
</evidence>
<name>A0A0S4U564_RALSL</name>
<dbReference type="InterPro" id="IPR007053">
    <property type="entry name" value="LRAT_dom"/>
</dbReference>
<dbReference type="EMBL" id="LN899821">
    <property type="protein sequence ID" value="CUV17387.1"/>
    <property type="molecule type" value="Genomic_DNA"/>
</dbReference>
<dbReference type="Pfam" id="PF04970">
    <property type="entry name" value="LRAT"/>
    <property type="match status" value="1"/>
</dbReference>
<organism evidence="2">
    <name type="scientific">Ralstonia solanacearum</name>
    <name type="common">Pseudomonas solanacearum</name>
    <dbReference type="NCBI Taxonomy" id="305"/>
    <lineage>
        <taxon>Bacteria</taxon>
        <taxon>Pseudomonadati</taxon>
        <taxon>Pseudomonadota</taxon>
        <taxon>Betaproteobacteria</taxon>
        <taxon>Burkholderiales</taxon>
        <taxon>Burkholderiaceae</taxon>
        <taxon>Ralstonia</taxon>
        <taxon>Ralstonia solanacearum species complex</taxon>
    </lineage>
</organism>
<feature type="domain" description="LRAT" evidence="1">
    <location>
        <begin position="1"/>
        <end position="93"/>
    </location>
</feature>
<dbReference type="Gene3D" id="3.90.1720.10">
    <property type="entry name" value="endopeptidase domain like (from Nostoc punctiforme)"/>
    <property type="match status" value="1"/>
</dbReference>
<accession>A0A0S4U564</accession>
<sequence>MSTTASMSAAVRSFTARAPRVASAGGRWRESRSPALPVVLRCTSSSTSAQGYDAEEVARRAGSRLGENDYRLLTNNCEHFCSWRLFGERRSKQVEACLKSPMRAVRTLFKLMLLAISSEWRSAFRRHVAA</sequence>
<evidence type="ECO:0000313" key="2">
    <source>
        <dbReference type="EMBL" id="CUV17387.1"/>
    </source>
</evidence>
<dbReference type="PROSITE" id="PS51934">
    <property type="entry name" value="LRAT"/>
    <property type="match status" value="1"/>
</dbReference>
<gene>
    <name evidence="2" type="ORF">PSS4_v1_300005</name>
</gene>
<dbReference type="AlphaFoldDB" id="A0A0S4U564"/>